<dbReference type="PROSITE" id="PS51208">
    <property type="entry name" value="AUTOTRANSPORTER"/>
    <property type="match status" value="1"/>
</dbReference>
<evidence type="ECO:0000313" key="3">
    <source>
        <dbReference type="EMBL" id="MEY8770101.1"/>
    </source>
</evidence>
<gene>
    <name evidence="3" type="ORF">AB6T85_06610</name>
</gene>
<feature type="domain" description="Autotransporter" evidence="2">
    <location>
        <begin position="1290"/>
        <end position="1573"/>
    </location>
</feature>
<accession>A0ABV4E5H9</accession>
<organism evidence="3 4">
    <name type="scientific">Erwinia aeris</name>
    <dbReference type="NCBI Taxonomy" id="3239803"/>
    <lineage>
        <taxon>Bacteria</taxon>
        <taxon>Pseudomonadati</taxon>
        <taxon>Pseudomonadota</taxon>
        <taxon>Gammaproteobacteria</taxon>
        <taxon>Enterobacterales</taxon>
        <taxon>Erwiniaceae</taxon>
        <taxon>Erwinia</taxon>
    </lineage>
</organism>
<dbReference type="Pfam" id="PF03797">
    <property type="entry name" value="Autotransporter"/>
    <property type="match status" value="1"/>
</dbReference>
<dbReference type="InterPro" id="IPR043990">
    <property type="entry name" value="AC_1"/>
</dbReference>
<proteinExistence type="predicted"/>
<dbReference type="EMBL" id="JBGFFX010000003">
    <property type="protein sequence ID" value="MEY8770101.1"/>
    <property type="molecule type" value="Genomic_DNA"/>
</dbReference>
<feature type="chain" id="PRO_5046515092" evidence="1">
    <location>
        <begin position="27"/>
        <end position="1573"/>
    </location>
</feature>
<dbReference type="NCBIfam" id="TIGR01414">
    <property type="entry name" value="autotrans_barl"/>
    <property type="match status" value="1"/>
</dbReference>
<protein>
    <submittedName>
        <fullName evidence="3">Autotransporter outer membrane beta-barrel domain-containing protein</fullName>
    </submittedName>
</protein>
<name>A0ABV4E5H9_9GAMM</name>
<keyword evidence="1" id="KW-0732">Signal</keyword>
<feature type="signal peptide" evidence="1">
    <location>
        <begin position="1"/>
        <end position="26"/>
    </location>
</feature>
<dbReference type="InterPro" id="IPR036709">
    <property type="entry name" value="Autotransporte_beta_dom_sf"/>
</dbReference>
<dbReference type="Gene3D" id="2.160.20.20">
    <property type="match status" value="1"/>
</dbReference>
<sequence length="1573" mass="162098">MFKLHPLLLSLIAAQGAIAPAFYSQAATLKPFSPYVNDNKVGAFCVCNGSTQTLSGNQQFSPGLSGEQSFTLRELQGRVNNPDLSLAERPGLDPGTGGYTIYVPDWENGGYRPFDVFNSASMVEIPPLGLDTPLPNYVDVKGGQYINARVAQVSKGTINVAIGQSGAATTSETNGWRMAAKQSRLFAATGSGNMNWNGDNRLTFTAALPPSGGPYLTLPVDSVADYKGEFSVATRNNVITRFNVTNFDDFKNYNNWLIGQLETGQLNPDSYRDELDKAVTLTSGQIVYGIVAQDADDEAAQPIGELVVLSADGAQARVTVNKTLEVANASSAVLAANGGTAIINGKVASTGNGITDGNALELLSGSTGVNNGVINAGFFNNADGSGVDSSTVGQSRNAVRLQDGSRFTNNGVINIAGSGTGLGIFSGSAINNGNINTGAADGASGVFVNGPQASFTNAVDGTLWLGRSPQNALTDEAFDTRLSGAVGINMIGDGSAVNDGHIVLGAQTQNSTAMKVVNGPNARLQNNGVIDVNGQADFRPEENIALLAIDSGSGGLVGNAGTINLNGDNGTGIKAIASSGSFASVYSDGIVNVNGSTGPSGDTHNTAVWLRSEAGGNAYAYLTGPITLGGEGAVGIRADGAGTSVYDSGSVSGGGANATAFQITNGARITLGDASLVKLTGDNSTGVRIQNGGSFLMQGGLVAATGIAFDVSEGTAQFFPESAQLESGGTAAVRVGHNGNFALYGDGIFRNSITGNGSADAVLLEEGAAGLSIDGATLTVNGSGSAINNLAETPNISLANTYIYARGSGSGIRSATTFDSLLAVGIEPSDGATGYTFANADGSTTQADMLVPRGMVILVGSGGTGIRANTTGKVISEGNIYITTESGGSAIVSQTASEVVNRGDIFSWGTVAPVIDLRGGSTVFVNEGTIGAQYADTVIVAGGATDDRIALIGGAVQGDVNTGNGTDTLTLTGGTLNGSLTMGSGIDNQAFVQNVSLANVSHITTAGGEGSTLSLSEIAARGGSFASDDAGRGVNLGAGWSTINFYHTDWTLTDNLQLAHSTLNIDRESTLYAGNLVDPVLRGGTSDSLVVNNAGTLDLTNGSGSPGNTLTINGTLNSLNGTLKLASALNGGGAPANQRSDILRVNGDVNGTTLINVTPAAGSTGALNDANQNGVIEANEGISLAQVAGSASANSFALQGGYLAAGPWRYDLYSFAPGSSDAAQRQVDGSGSQFRDYRLANGLVRNNGVSRAAVVPQVPAYLSAPTGLAYYSAATLNDLHNRLGELRQDQGEAGGEMFLRYTGANMRYSTSQSFQNFGYDLDMDYSALQVGGNVVQLDGDNGSLRGGVAWTRGNSRIRPDAADGYSSTTFDSDTLALYATWLQESGFYLDGTLSYSWHRGETDIARRQNVAKIKGKGWSASLESGYPFALGGGLRLEPSAQLTYLHLGLDNFSDRDNLTVSYDDSHQTIGRVGAKLDRRWSDNSGRQYTPYLRTNYYKGWDSQAKTTIGAKGVDGLEQSFRSGKFGQMWEAGVGATTVFKNNVSLYAEADYRKEIDGNGGKGWGYNAGVRWRF</sequence>
<dbReference type="InterPro" id="IPR005546">
    <property type="entry name" value="Autotransporte_beta"/>
</dbReference>
<dbReference type="Proteomes" id="UP001565243">
    <property type="component" value="Unassembled WGS sequence"/>
</dbReference>
<evidence type="ECO:0000313" key="4">
    <source>
        <dbReference type="Proteomes" id="UP001565243"/>
    </source>
</evidence>
<dbReference type="SMART" id="SM00869">
    <property type="entry name" value="Autotransporter"/>
    <property type="match status" value="1"/>
</dbReference>
<comment type="caution">
    <text evidence="3">The sequence shown here is derived from an EMBL/GenBank/DDBJ whole genome shotgun (WGS) entry which is preliminary data.</text>
</comment>
<dbReference type="InterPro" id="IPR012332">
    <property type="entry name" value="Autotransporter_pectin_lyase_C"/>
</dbReference>
<dbReference type="SUPFAM" id="SSF103515">
    <property type="entry name" value="Autotransporter"/>
    <property type="match status" value="1"/>
</dbReference>
<dbReference type="Gene3D" id="2.40.128.130">
    <property type="entry name" value="Autotransporter beta-domain"/>
    <property type="match status" value="1"/>
</dbReference>
<evidence type="ECO:0000256" key="1">
    <source>
        <dbReference type="SAM" id="SignalP"/>
    </source>
</evidence>
<dbReference type="InterPro" id="IPR006315">
    <property type="entry name" value="OM_autotransptr_brl_dom"/>
</dbReference>
<dbReference type="SUPFAM" id="SSF51126">
    <property type="entry name" value="Pectin lyase-like"/>
    <property type="match status" value="1"/>
</dbReference>
<evidence type="ECO:0000259" key="2">
    <source>
        <dbReference type="PROSITE" id="PS51208"/>
    </source>
</evidence>
<reference evidence="3 4" key="1">
    <citation type="submission" date="2024-07" db="EMBL/GenBank/DDBJ databases">
        <authorList>
            <person name="Hebao G."/>
        </authorList>
    </citation>
    <scope>NUCLEOTIDE SEQUENCE [LARGE SCALE GENOMIC DNA]</scope>
    <source>
        <strain evidence="3 4">ACCC 02193</strain>
    </source>
</reference>
<dbReference type="RefSeq" id="WP_369895090.1">
    <property type="nucleotide sequence ID" value="NZ_JBGFFX010000003.1"/>
</dbReference>
<dbReference type="Pfam" id="PF18883">
    <property type="entry name" value="AC_1"/>
    <property type="match status" value="1"/>
</dbReference>
<keyword evidence="4" id="KW-1185">Reference proteome</keyword>
<dbReference type="InterPro" id="IPR011050">
    <property type="entry name" value="Pectin_lyase_fold/virulence"/>
</dbReference>